<dbReference type="AlphaFoldDB" id="A0AAN0M6I0"/>
<feature type="domain" description="Ancillary SecYEG translocon subunit/Cell division coordinator CpoB TPR" evidence="2">
    <location>
        <begin position="29"/>
        <end position="153"/>
    </location>
</feature>
<organism evidence="3 4">
    <name type="scientific">Yoonia rhodophyticola</name>
    <dbReference type="NCBI Taxonomy" id="3137370"/>
    <lineage>
        <taxon>Bacteria</taxon>
        <taxon>Pseudomonadati</taxon>
        <taxon>Pseudomonadota</taxon>
        <taxon>Alphaproteobacteria</taxon>
        <taxon>Rhodobacterales</taxon>
        <taxon>Paracoccaceae</taxon>
        <taxon>Yoonia</taxon>
    </lineage>
</organism>
<gene>
    <name evidence="3" type="ORF">AABB31_12925</name>
</gene>
<dbReference type="Pfam" id="PF09976">
    <property type="entry name" value="TPR_21"/>
    <property type="match status" value="1"/>
</dbReference>
<feature type="transmembrane region" description="Helical" evidence="1">
    <location>
        <begin position="26"/>
        <end position="44"/>
    </location>
</feature>
<keyword evidence="1" id="KW-0472">Membrane</keyword>
<keyword evidence="4" id="KW-1185">Reference proteome</keyword>
<dbReference type="KEGG" id="yrh:AABB31_12925"/>
<proteinExistence type="predicted"/>
<keyword evidence="1" id="KW-1133">Transmembrane helix</keyword>
<dbReference type="RefSeq" id="WP_373635537.1">
    <property type="nucleotide sequence ID" value="NZ_CP151767.2"/>
</dbReference>
<evidence type="ECO:0000313" key="4">
    <source>
        <dbReference type="Proteomes" id="UP001470809"/>
    </source>
</evidence>
<accession>A0AAN0M6I0</accession>
<evidence type="ECO:0000313" key="3">
    <source>
        <dbReference type="EMBL" id="WZU65989.2"/>
    </source>
</evidence>
<name>A0AAN0M6I0_9RHOB</name>
<keyword evidence="1" id="KW-0812">Transmembrane</keyword>
<dbReference type="EMBL" id="CP151767">
    <property type="protein sequence ID" value="WZU65989.2"/>
    <property type="molecule type" value="Genomic_DNA"/>
</dbReference>
<evidence type="ECO:0000256" key="1">
    <source>
        <dbReference type="SAM" id="Phobius"/>
    </source>
</evidence>
<protein>
    <submittedName>
        <fullName evidence="3">Tetratricopeptide repeat protein</fullName>
    </submittedName>
</protein>
<evidence type="ECO:0000259" key="2">
    <source>
        <dbReference type="Pfam" id="PF09976"/>
    </source>
</evidence>
<dbReference type="Proteomes" id="UP001470809">
    <property type="component" value="Chromosome"/>
</dbReference>
<dbReference type="InterPro" id="IPR018704">
    <property type="entry name" value="SecYEG/CpoB_TPR"/>
</dbReference>
<sequence>MSNSDSFIDEVTEEVRREKLYGYLRRYGWIAVACVLLLVGGAAFNEYRNAQAGSAAEATGDALLEALNENEPAARAARIAEVQTEGAAAAVTALLTAATQQETGEIEAAHATLSGVVTNADIPPIYKDLAAIKAAMLPIADTAAREASLDALSQPGQPFRLLALEQLAYLALERGETDAALTTLRQIEEDASVTRGLRERVQSLMVALGEPLPEPETQTETE</sequence>
<reference evidence="3" key="1">
    <citation type="submission" date="2024-08" db="EMBL/GenBank/DDBJ databases">
        <title>Phylogenomic analyses of a clade within the roseobacter group suggest taxonomic reassignments of species of the genera Aestuariivita, Citreicella, Loktanella, Nautella, Pelagibaca, Ruegeria, Thalassobius, Thiobacimonas and Tropicibacter, and the proposal o.</title>
        <authorList>
            <person name="Jeon C.O."/>
        </authorList>
    </citation>
    <scope>NUCLEOTIDE SEQUENCE</scope>
    <source>
        <strain evidence="3">SS1-5</strain>
    </source>
</reference>